<name>A0A8X8W6R2_SALSN</name>
<protein>
    <submittedName>
        <fullName evidence="1">Uncharacterized protein</fullName>
    </submittedName>
</protein>
<gene>
    <name evidence="1" type="ORF">SASPL_150408</name>
</gene>
<keyword evidence="2" id="KW-1185">Reference proteome</keyword>
<sequence length="221" mass="25334">MMRLWALQKFATSPRPLKFHSLFFSSDVQFFFQKVLLEHSYQPHDTILENQKPKKSCEAVDHAKRLKEDLMLLLRGLSCCPCGFFVVYGHGAGPVLLSVNPFKNVRLYGDDAAYHAMVAELKWIRSDMTLCNRDSCEAVDHAKRLKEHPMLSLSGAEVDQIGYDIMQERCGCACIVKHHHLTSHDISSSYESLLWGMRFDFSSPQKGVEDESFNFRQLDIT</sequence>
<reference evidence="1" key="2">
    <citation type="submission" date="2020-08" db="EMBL/GenBank/DDBJ databases">
        <title>Plant Genome Project.</title>
        <authorList>
            <person name="Zhang R.-G."/>
        </authorList>
    </citation>
    <scope>NUCLEOTIDE SEQUENCE</scope>
    <source>
        <strain evidence="1">Huo1</strain>
        <tissue evidence="1">Leaf</tissue>
    </source>
</reference>
<dbReference type="EMBL" id="PNBA02000020">
    <property type="protein sequence ID" value="KAG6388971.1"/>
    <property type="molecule type" value="Genomic_DNA"/>
</dbReference>
<evidence type="ECO:0000313" key="2">
    <source>
        <dbReference type="Proteomes" id="UP000298416"/>
    </source>
</evidence>
<organism evidence="1">
    <name type="scientific">Salvia splendens</name>
    <name type="common">Scarlet sage</name>
    <dbReference type="NCBI Taxonomy" id="180675"/>
    <lineage>
        <taxon>Eukaryota</taxon>
        <taxon>Viridiplantae</taxon>
        <taxon>Streptophyta</taxon>
        <taxon>Embryophyta</taxon>
        <taxon>Tracheophyta</taxon>
        <taxon>Spermatophyta</taxon>
        <taxon>Magnoliopsida</taxon>
        <taxon>eudicotyledons</taxon>
        <taxon>Gunneridae</taxon>
        <taxon>Pentapetalae</taxon>
        <taxon>asterids</taxon>
        <taxon>lamiids</taxon>
        <taxon>Lamiales</taxon>
        <taxon>Lamiaceae</taxon>
        <taxon>Nepetoideae</taxon>
        <taxon>Mentheae</taxon>
        <taxon>Salviinae</taxon>
        <taxon>Salvia</taxon>
        <taxon>Salvia subgen. Calosphace</taxon>
        <taxon>core Calosphace</taxon>
    </lineage>
</organism>
<comment type="caution">
    <text evidence="1">The sequence shown here is derived from an EMBL/GenBank/DDBJ whole genome shotgun (WGS) entry which is preliminary data.</text>
</comment>
<dbReference type="AlphaFoldDB" id="A0A8X8W6R2"/>
<dbReference type="Proteomes" id="UP000298416">
    <property type="component" value="Unassembled WGS sequence"/>
</dbReference>
<evidence type="ECO:0000313" key="1">
    <source>
        <dbReference type="EMBL" id="KAG6388971.1"/>
    </source>
</evidence>
<reference evidence="1" key="1">
    <citation type="submission" date="2018-01" db="EMBL/GenBank/DDBJ databases">
        <authorList>
            <person name="Mao J.F."/>
        </authorList>
    </citation>
    <scope>NUCLEOTIDE SEQUENCE</scope>
    <source>
        <strain evidence="1">Huo1</strain>
        <tissue evidence="1">Leaf</tissue>
    </source>
</reference>
<accession>A0A8X8W6R2</accession>
<proteinExistence type="predicted"/>